<sequence length="149" mass="17272">MTVKEYFEWAVKNGAVDLYTLIMFLVYEKKALSFADTKDKLLYYMQDKYKNAMSKYLTEYKIKLNIHYKPTVYEIATKNLSYSTIYVVAVNEKQATSFAFSQGYLPSDISICDEDTLMTKANKKAEEINIPLKDLRDQSEEIPSFLGGF</sequence>
<dbReference type="RefSeq" id="WP_345823217.1">
    <property type="nucleotide sequence ID" value="NZ_JBDIML010000001.1"/>
</dbReference>
<protein>
    <submittedName>
        <fullName evidence="1">Uncharacterized protein</fullName>
    </submittedName>
</protein>
<keyword evidence="2" id="KW-1185">Reference proteome</keyword>
<reference evidence="1 2" key="1">
    <citation type="submission" date="2024-05" db="EMBL/GenBank/DDBJ databases">
        <authorList>
            <person name="Haq I."/>
            <person name="Ullah Z."/>
            <person name="Ahmad R."/>
            <person name="Li M."/>
            <person name="Tong Y."/>
        </authorList>
    </citation>
    <scope>NUCLEOTIDE SEQUENCE [LARGE SCALE GENOMIC DNA]</scope>
    <source>
        <strain evidence="1 2">16A2E</strain>
    </source>
</reference>
<proteinExistence type="predicted"/>
<dbReference type="Proteomes" id="UP001444625">
    <property type="component" value="Unassembled WGS sequence"/>
</dbReference>
<evidence type="ECO:0000313" key="1">
    <source>
        <dbReference type="EMBL" id="MEN2765743.1"/>
    </source>
</evidence>
<gene>
    <name evidence="1" type="ORF">ABC228_00960</name>
</gene>
<comment type="caution">
    <text evidence="1">The sequence shown here is derived from an EMBL/GenBank/DDBJ whole genome shotgun (WGS) entry which is preliminary data.</text>
</comment>
<organism evidence="1 2">
    <name type="scientific">Ornithinibacillus xuwenensis</name>
    <dbReference type="NCBI Taxonomy" id="3144668"/>
    <lineage>
        <taxon>Bacteria</taxon>
        <taxon>Bacillati</taxon>
        <taxon>Bacillota</taxon>
        <taxon>Bacilli</taxon>
        <taxon>Bacillales</taxon>
        <taxon>Bacillaceae</taxon>
        <taxon>Ornithinibacillus</taxon>
    </lineage>
</organism>
<dbReference type="EMBL" id="JBDIML010000001">
    <property type="protein sequence ID" value="MEN2765743.1"/>
    <property type="molecule type" value="Genomic_DNA"/>
</dbReference>
<evidence type="ECO:0000313" key="2">
    <source>
        <dbReference type="Proteomes" id="UP001444625"/>
    </source>
</evidence>
<accession>A0ABU9XBV4</accession>
<name>A0ABU9XBV4_9BACI</name>